<dbReference type="GO" id="GO:0000156">
    <property type="term" value="F:phosphorelay response regulator activity"/>
    <property type="evidence" value="ECO:0007669"/>
    <property type="project" value="InterPro"/>
</dbReference>
<dbReference type="PANTHER" id="PTHR37299:SF1">
    <property type="entry name" value="STAGE 0 SPORULATION PROTEIN A HOMOLOG"/>
    <property type="match status" value="1"/>
</dbReference>
<feature type="domain" description="HTH LytTR-type" evidence="3">
    <location>
        <begin position="148"/>
        <end position="253"/>
    </location>
</feature>
<dbReference type="GO" id="GO:0003677">
    <property type="term" value="F:DNA binding"/>
    <property type="evidence" value="ECO:0007669"/>
    <property type="project" value="InterPro"/>
</dbReference>
<evidence type="ECO:0000313" key="5">
    <source>
        <dbReference type="Proteomes" id="UP000029622"/>
    </source>
</evidence>
<dbReference type="InterPro" id="IPR007492">
    <property type="entry name" value="LytTR_DNA-bd_dom"/>
</dbReference>
<dbReference type="FunFam" id="3.40.50.2300:FF:000051">
    <property type="entry name" value="Two-component response regulator yehT"/>
    <property type="match status" value="1"/>
</dbReference>
<dbReference type="InterPro" id="IPR046947">
    <property type="entry name" value="LytR-like"/>
</dbReference>
<accession>A0A096BE38</accession>
<dbReference type="RefSeq" id="WP_035165219.1">
    <property type="nucleotide sequence ID" value="NZ_AZTB01000120.1"/>
</dbReference>
<evidence type="ECO:0000313" key="4">
    <source>
        <dbReference type="EMBL" id="KGG79425.1"/>
    </source>
</evidence>
<dbReference type="Proteomes" id="UP000029622">
    <property type="component" value="Unassembled WGS sequence"/>
</dbReference>
<evidence type="ECO:0000259" key="2">
    <source>
        <dbReference type="PROSITE" id="PS50110"/>
    </source>
</evidence>
<evidence type="ECO:0000256" key="1">
    <source>
        <dbReference type="PROSITE-ProRule" id="PRU00169"/>
    </source>
</evidence>
<sequence>MIRCIIVDDEMPAREEIKYLLQQFDDIDIVGEAAHGLEAIELIQKLKPDLIFLDIKMPKISGIEVAEHVIKDEYVPLIVFITAFDQFAIKAFDVNAIDYLLKPISKERLKKTIDKIKEIYYSRIDYNDRLEKFLKYIKDEERNKINKISVYKSGKLIPLDLNEIIYITVEGRTTVIVSTKGRFESNNTLSQLERKLNTKNFFRSHRSFLINIDYIEEIEPWFNSTYQIKMKYSKEKIPVSRSQAKEFREIMNIN</sequence>
<reference evidence="4 5" key="1">
    <citation type="submission" date="2013-12" db="EMBL/GenBank/DDBJ databases">
        <title>Draft genome sequence of Caloranaerobacter sp. H53214.</title>
        <authorList>
            <person name="Jiang L.J."/>
            <person name="Shao Z.Z."/>
            <person name="Long M.N."/>
        </authorList>
    </citation>
    <scope>NUCLEOTIDE SEQUENCE [LARGE SCALE GENOMIC DNA]</scope>
    <source>
        <strain evidence="4 5">H53214</strain>
    </source>
</reference>
<gene>
    <name evidence="4" type="ORF">Y919_12140</name>
</gene>
<protein>
    <submittedName>
        <fullName evidence="4">Sensory transduction protein LytT</fullName>
    </submittedName>
</protein>
<name>A0A096BE38_9FIRM</name>
<proteinExistence type="predicted"/>
<dbReference type="InterPro" id="IPR011006">
    <property type="entry name" value="CheY-like_superfamily"/>
</dbReference>
<dbReference type="InterPro" id="IPR001789">
    <property type="entry name" value="Sig_transdc_resp-reg_receiver"/>
</dbReference>
<dbReference type="EMBL" id="AZTB01000120">
    <property type="protein sequence ID" value="KGG79425.1"/>
    <property type="molecule type" value="Genomic_DNA"/>
</dbReference>
<dbReference type="PROSITE" id="PS50110">
    <property type="entry name" value="RESPONSE_REGULATORY"/>
    <property type="match status" value="1"/>
</dbReference>
<organism evidence="4 5">
    <name type="scientific">Caloranaerobacter azorensis H53214</name>
    <dbReference type="NCBI Taxonomy" id="1156417"/>
    <lineage>
        <taxon>Bacteria</taxon>
        <taxon>Bacillati</taxon>
        <taxon>Bacillota</taxon>
        <taxon>Tissierellia</taxon>
        <taxon>Tissierellales</taxon>
        <taxon>Thermohalobacteraceae</taxon>
        <taxon>Caloranaerobacter</taxon>
    </lineage>
</organism>
<dbReference type="Gene3D" id="2.20.25.10">
    <property type="match status" value="1"/>
</dbReference>
<feature type="modified residue" description="4-aspartylphosphate" evidence="1">
    <location>
        <position position="54"/>
    </location>
</feature>
<dbReference type="PANTHER" id="PTHR37299">
    <property type="entry name" value="TRANSCRIPTIONAL REGULATOR-RELATED"/>
    <property type="match status" value="1"/>
</dbReference>
<evidence type="ECO:0000259" key="3">
    <source>
        <dbReference type="PROSITE" id="PS50930"/>
    </source>
</evidence>
<dbReference type="SUPFAM" id="SSF52172">
    <property type="entry name" value="CheY-like"/>
    <property type="match status" value="1"/>
</dbReference>
<dbReference type="PROSITE" id="PS50930">
    <property type="entry name" value="HTH_LYTTR"/>
    <property type="match status" value="1"/>
</dbReference>
<dbReference type="SMART" id="SM00850">
    <property type="entry name" value="LytTR"/>
    <property type="match status" value="1"/>
</dbReference>
<dbReference type="AlphaFoldDB" id="A0A096BE38"/>
<dbReference type="STRING" id="1156417.Y919_12140"/>
<dbReference type="SMART" id="SM00448">
    <property type="entry name" value="REC"/>
    <property type="match status" value="1"/>
</dbReference>
<dbReference type="Pfam" id="PF04397">
    <property type="entry name" value="LytTR"/>
    <property type="match status" value="1"/>
</dbReference>
<dbReference type="CDD" id="cd17532">
    <property type="entry name" value="REC_LytTR_AlgR-like"/>
    <property type="match status" value="1"/>
</dbReference>
<feature type="domain" description="Response regulatory" evidence="2">
    <location>
        <begin position="3"/>
        <end position="117"/>
    </location>
</feature>
<dbReference type="Gene3D" id="3.40.50.2300">
    <property type="match status" value="1"/>
</dbReference>
<keyword evidence="1" id="KW-0597">Phosphoprotein</keyword>
<dbReference type="Pfam" id="PF00072">
    <property type="entry name" value="Response_reg"/>
    <property type="match status" value="1"/>
</dbReference>
<dbReference type="Gene3D" id="2.40.50.40">
    <property type="match status" value="1"/>
</dbReference>
<comment type="caution">
    <text evidence="4">The sequence shown here is derived from an EMBL/GenBank/DDBJ whole genome shotgun (WGS) entry which is preliminary data.</text>
</comment>